<dbReference type="GO" id="GO:0047443">
    <property type="term" value="F:4-hydroxy-4-methyl-2-oxoglutarate aldolase activity"/>
    <property type="evidence" value="ECO:0007669"/>
    <property type="project" value="UniProtKB-EC"/>
</dbReference>
<evidence type="ECO:0000313" key="11">
    <source>
        <dbReference type="EMBL" id="MBL6903620.1"/>
    </source>
</evidence>
<name>A0A937M2W7_9GAMM</name>
<gene>
    <name evidence="11" type="primary">rraA</name>
    <name evidence="11" type="ORF">ISR29_05400</name>
</gene>
<dbReference type="InterPro" id="IPR005493">
    <property type="entry name" value="RraA/RraA-like"/>
</dbReference>
<comment type="catalytic activity">
    <reaction evidence="1 10">
        <text>4-hydroxy-4-methyl-2-oxoglutarate = 2 pyruvate</text>
        <dbReference type="Rhea" id="RHEA:22748"/>
        <dbReference type="ChEBI" id="CHEBI:15361"/>
        <dbReference type="ChEBI" id="CHEBI:58276"/>
        <dbReference type="EC" id="4.1.3.17"/>
    </reaction>
</comment>
<dbReference type="GO" id="GO:0008428">
    <property type="term" value="F:ribonuclease inhibitor activity"/>
    <property type="evidence" value="ECO:0007669"/>
    <property type="project" value="InterPro"/>
</dbReference>
<dbReference type="NCBIfam" id="TIGR01935">
    <property type="entry name" value="NOT-MenG"/>
    <property type="match status" value="1"/>
</dbReference>
<keyword evidence="9" id="KW-0460">Magnesium</keyword>
<dbReference type="PANTHER" id="PTHR33254:SF4">
    <property type="entry name" value="4-HYDROXY-4-METHYL-2-OXOGLUTARATE ALDOLASE 3-RELATED"/>
    <property type="match status" value="1"/>
</dbReference>
<evidence type="ECO:0000256" key="3">
    <source>
        <dbReference type="ARBA" id="ARBA00008621"/>
    </source>
</evidence>
<dbReference type="InterPro" id="IPR010203">
    <property type="entry name" value="RraA"/>
</dbReference>
<evidence type="ECO:0000256" key="1">
    <source>
        <dbReference type="ARBA" id="ARBA00001342"/>
    </source>
</evidence>
<comment type="caution">
    <text evidence="11">The sequence shown here is derived from an EMBL/GenBank/DDBJ whole genome shotgun (WGS) entry which is preliminary data.</text>
</comment>
<keyword evidence="6 10" id="KW-0456">Lyase</keyword>
<reference evidence="11" key="1">
    <citation type="submission" date="2020-10" db="EMBL/GenBank/DDBJ databases">
        <title>Microbiome of the Black Sea water column analyzed by genome centric metagenomics.</title>
        <authorList>
            <person name="Cabello-Yeves P.J."/>
            <person name="Callieri C."/>
            <person name="Picazo A."/>
            <person name="Mehrshad M."/>
            <person name="Haro-Moreno J.M."/>
            <person name="Roda-Garcia J."/>
            <person name="Dzembekova N."/>
            <person name="Slabakova V."/>
            <person name="Slabakova N."/>
            <person name="Moncheva S."/>
            <person name="Rodriguez-Valera F."/>
        </authorList>
    </citation>
    <scope>NUCLEOTIDE SEQUENCE</scope>
    <source>
        <strain evidence="11">BS30m-G43</strain>
    </source>
</reference>
<dbReference type="AlphaFoldDB" id="A0A937M2W7"/>
<organism evidence="11 12">
    <name type="scientific">SAR86 cluster bacterium</name>
    <dbReference type="NCBI Taxonomy" id="2030880"/>
    <lineage>
        <taxon>Bacteria</taxon>
        <taxon>Pseudomonadati</taxon>
        <taxon>Pseudomonadota</taxon>
        <taxon>Gammaproteobacteria</taxon>
        <taxon>SAR86 cluster</taxon>
    </lineage>
</organism>
<keyword evidence="5 9" id="KW-0479">Metal-binding</keyword>
<protein>
    <recommendedName>
        <fullName evidence="10">4-hydroxy-4-methyl-2-oxoglutarate aldolase</fullName>
        <shortName evidence="10">HMG aldolase</shortName>
        <ecNumber evidence="10">4.1.1.112</ecNumber>
        <ecNumber evidence="10">4.1.3.17</ecNumber>
    </recommendedName>
    <alternativeName>
        <fullName evidence="10">Oxaloacetate decarboxylase</fullName>
    </alternativeName>
</protein>
<comment type="cofactor">
    <cofactor evidence="2 10">
        <name>a divalent metal cation</name>
        <dbReference type="ChEBI" id="CHEBI:60240"/>
    </cofactor>
</comment>
<sequence length="159" mass="17190">MFSVPDICDAHADKIQIGSLSFNSYGAKDIISGEIQTISCPDDNSLVKEILNQSGNNKVLIIDAKGVNHASMIGDQIASKALENNWNGIIVNGFVRDIEILKTIPIGIYAKGSIPKKTDKKGLGFLGVDVFIGGILIKTGNWVYLDSNGWVISKKELEL</sequence>
<evidence type="ECO:0000256" key="4">
    <source>
        <dbReference type="ARBA" id="ARBA00011233"/>
    </source>
</evidence>
<dbReference type="Gene3D" id="3.50.30.40">
    <property type="entry name" value="Ribonuclease E inhibitor RraA/RraA-like"/>
    <property type="match status" value="1"/>
</dbReference>
<comment type="function">
    <text evidence="7 10">Catalyzes the aldol cleavage of 4-hydroxy-4-methyl-2-oxoglutarate (HMG) into 2 molecules of pyruvate. Also contains a secondary oxaloacetate (OAA) decarboxylase activity due to the common pyruvate enolate transition state formed following C-C bond cleavage in the retro-aldol and decarboxylation reactions.</text>
</comment>
<dbReference type="CDD" id="cd16841">
    <property type="entry name" value="RraA_family"/>
    <property type="match status" value="1"/>
</dbReference>
<evidence type="ECO:0000313" key="12">
    <source>
        <dbReference type="Proteomes" id="UP000705230"/>
    </source>
</evidence>
<comment type="cofactor">
    <cofactor evidence="9">
        <name>Mg(2+)</name>
        <dbReference type="ChEBI" id="CHEBI:18420"/>
    </cofactor>
</comment>
<dbReference type="Proteomes" id="UP000705230">
    <property type="component" value="Unassembled WGS sequence"/>
</dbReference>
<dbReference type="GO" id="GO:0051252">
    <property type="term" value="P:regulation of RNA metabolic process"/>
    <property type="evidence" value="ECO:0007669"/>
    <property type="project" value="InterPro"/>
</dbReference>
<dbReference type="EMBL" id="JADHSG010000008">
    <property type="protein sequence ID" value="MBL6903620.1"/>
    <property type="molecule type" value="Genomic_DNA"/>
</dbReference>
<dbReference type="GO" id="GO:0046872">
    <property type="term" value="F:metal ion binding"/>
    <property type="evidence" value="ECO:0007669"/>
    <property type="project" value="UniProtKB-KW"/>
</dbReference>
<dbReference type="InterPro" id="IPR036704">
    <property type="entry name" value="RraA/RraA-like_sf"/>
</dbReference>
<evidence type="ECO:0000256" key="2">
    <source>
        <dbReference type="ARBA" id="ARBA00001968"/>
    </source>
</evidence>
<dbReference type="EC" id="4.1.1.112" evidence="10"/>
<comment type="subunit">
    <text evidence="4 10">Homotrimer.</text>
</comment>
<dbReference type="NCBIfam" id="NF006875">
    <property type="entry name" value="PRK09372.1"/>
    <property type="match status" value="1"/>
</dbReference>
<evidence type="ECO:0000256" key="10">
    <source>
        <dbReference type="RuleBase" id="RU004338"/>
    </source>
</evidence>
<comment type="catalytic activity">
    <reaction evidence="8 10">
        <text>oxaloacetate + H(+) = pyruvate + CO2</text>
        <dbReference type="Rhea" id="RHEA:15641"/>
        <dbReference type="ChEBI" id="CHEBI:15361"/>
        <dbReference type="ChEBI" id="CHEBI:15378"/>
        <dbReference type="ChEBI" id="CHEBI:16452"/>
        <dbReference type="ChEBI" id="CHEBI:16526"/>
        <dbReference type="EC" id="4.1.1.112"/>
    </reaction>
</comment>
<proteinExistence type="inferred from homology"/>
<comment type="similarity">
    <text evidence="3 10">Belongs to the class II aldolase/RraA-like family.</text>
</comment>
<evidence type="ECO:0000256" key="7">
    <source>
        <dbReference type="ARBA" id="ARBA00025046"/>
    </source>
</evidence>
<feature type="binding site" evidence="9">
    <location>
        <position position="97"/>
    </location>
    <ligand>
        <name>Mg(2+)</name>
        <dbReference type="ChEBI" id="CHEBI:18420"/>
    </ligand>
</feature>
<accession>A0A937M2W7</accession>
<dbReference type="GO" id="GO:0008948">
    <property type="term" value="F:oxaloacetate decarboxylase activity"/>
    <property type="evidence" value="ECO:0007669"/>
    <property type="project" value="UniProtKB-EC"/>
</dbReference>
<dbReference type="PANTHER" id="PTHR33254">
    <property type="entry name" value="4-HYDROXY-4-METHYL-2-OXOGLUTARATE ALDOLASE 3-RELATED"/>
    <property type="match status" value="1"/>
</dbReference>
<dbReference type="EC" id="4.1.3.17" evidence="10"/>
<feature type="binding site" evidence="9">
    <location>
        <begin position="74"/>
        <end position="77"/>
    </location>
    <ligand>
        <name>substrate</name>
    </ligand>
</feature>
<dbReference type="Pfam" id="PF03737">
    <property type="entry name" value="RraA-like"/>
    <property type="match status" value="1"/>
</dbReference>
<evidence type="ECO:0000256" key="9">
    <source>
        <dbReference type="PIRSR" id="PIRSR605493-1"/>
    </source>
</evidence>
<dbReference type="SUPFAM" id="SSF89562">
    <property type="entry name" value="RraA-like"/>
    <property type="match status" value="1"/>
</dbReference>
<feature type="binding site" evidence="9">
    <location>
        <position position="96"/>
    </location>
    <ligand>
        <name>substrate</name>
    </ligand>
</feature>
<evidence type="ECO:0000256" key="8">
    <source>
        <dbReference type="ARBA" id="ARBA00047973"/>
    </source>
</evidence>
<evidence type="ECO:0000256" key="5">
    <source>
        <dbReference type="ARBA" id="ARBA00022723"/>
    </source>
</evidence>
<evidence type="ECO:0000256" key="6">
    <source>
        <dbReference type="ARBA" id="ARBA00023239"/>
    </source>
</evidence>